<feature type="domain" description="Ribbon-helix-helix protein CopG" evidence="1">
    <location>
        <begin position="30"/>
        <end position="61"/>
    </location>
</feature>
<organism evidence="2 3">
    <name type="scientific">Aggregatibacter actinomycetemcomitans</name>
    <name type="common">Actinobacillus actinomycetemcomitans</name>
    <name type="synonym">Haemophilus actinomycetemcomitans</name>
    <dbReference type="NCBI Taxonomy" id="714"/>
    <lineage>
        <taxon>Bacteria</taxon>
        <taxon>Pseudomonadati</taxon>
        <taxon>Pseudomonadota</taxon>
        <taxon>Gammaproteobacteria</taxon>
        <taxon>Pasteurellales</taxon>
        <taxon>Pasteurellaceae</taxon>
        <taxon>Aggregatibacter</taxon>
    </lineage>
</organism>
<dbReference type="EMBL" id="PCGW01000018">
    <property type="protein sequence ID" value="PHO20075.1"/>
    <property type="molecule type" value="Genomic_DNA"/>
</dbReference>
<dbReference type="Proteomes" id="UP000226080">
    <property type="component" value="Unassembled WGS sequence"/>
</dbReference>
<name>A0A2G1DNG8_AGGAC</name>
<dbReference type="InterPro" id="IPR002145">
    <property type="entry name" value="CopG"/>
</dbReference>
<gene>
    <name evidence="2" type="ORF">CQR80_09055</name>
</gene>
<protein>
    <submittedName>
        <fullName evidence="2">CopG family transcriptional regulator</fullName>
    </submittedName>
</protein>
<comment type="caution">
    <text evidence="2">The sequence shown here is derived from an EMBL/GenBank/DDBJ whole genome shotgun (WGS) entry which is preliminary data.</text>
</comment>
<dbReference type="Pfam" id="PF01402">
    <property type="entry name" value="RHH_1"/>
    <property type="match status" value="1"/>
</dbReference>
<evidence type="ECO:0000313" key="3">
    <source>
        <dbReference type="Proteomes" id="UP000226080"/>
    </source>
</evidence>
<evidence type="ECO:0000259" key="1">
    <source>
        <dbReference type="Pfam" id="PF01402"/>
    </source>
</evidence>
<dbReference type="RefSeq" id="WP_005539927.1">
    <property type="nucleotide sequence ID" value="NZ_CP085093.1"/>
</dbReference>
<reference evidence="2 3" key="1">
    <citation type="submission" date="2017-10" db="EMBL/GenBank/DDBJ databases">
        <title>Draft genome sequences of Aggregatibacter actinomycetemcomitans strains 310a and 310b.</title>
        <authorList>
            <person name="May A.C."/>
            <person name="Ohta H."/>
            <person name="Maeda H."/>
            <person name="Kokeguchi S."/>
            <person name="Cugini C."/>
        </authorList>
    </citation>
    <scope>NUCLEOTIDE SEQUENCE [LARGE SCALE GENOMIC DNA]</scope>
    <source>
        <strain evidence="2 3">310b</strain>
    </source>
</reference>
<evidence type="ECO:0000313" key="2">
    <source>
        <dbReference type="EMBL" id="PHO20075.1"/>
    </source>
</evidence>
<proteinExistence type="predicted"/>
<sequence>MGYKRLTQNTKKAISTNANSYSKDNYKQVLFKLRPEVVDEFDAICKTEGVSRAEMFRRLLNIYTKLTK</sequence>
<accession>A0A2G1DNG8</accession>
<keyword evidence="3" id="KW-1185">Reference proteome</keyword>